<dbReference type="GO" id="GO:0032259">
    <property type="term" value="P:methylation"/>
    <property type="evidence" value="ECO:0007669"/>
    <property type="project" value="UniProtKB-KW"/>
</dbReference>
<dbReference type="Gene3D" id="3.40.50.150">
    <property type="entry name" value="Vaccinia Virus protein VP39"/>
    <property type="match status" value="1"/>
</dbReference>
<gene>
    <name evidence="4" type="ORF">GMBLW1_41760</name>
</gene>
<accession>A0A6C2YUI7</accession>
<dbReference type="InterPro" id="IPR007213">
    <property type="entry name" value="Ppm1/Ppm2/Tcmp"/>
</dbReference>
<dbReference type="SUPFAM" id="SSF53335">
    <property type="entry name" value="S-adenosyl-L-methionine-dependent methyltransferases"/>
    <property type="match status" value="1"/>
</dbReference>
<sequence length="329" mass="36404">MGRVTVELGAVQETMLLPLIARAVEMRSKRPMVHDPKSLEIAEALEYDFRNFRAARRSRIGCLMRGLQFDDWVRAFLAEHPTGTIVELGAGLNTRFERLDNGQAHWVDVDLPDSMALRRQFFDPHPRRKWVADSITNVDWQAVVRECPGPVCFVSEAVLVYLPLPAVQQLMGQLAAEFPGSWMLCDFVHPDVVRDQHRHDALKHTQARLAWGLESAREMSDWAEGLTVVDVADMQIIGQRYHRRMPLGMKLMGLMLKLLAPQVSRSYTLTRLQLGGCPMAVGVTSAAVPVVDSDSDSAEATPLCTASAPGGMLPAPAQASNTSTLAVKP</sequence>
<evidence type="ECO:0000256" key="3">
    <source>
        <dbReference type="SAM" id="MobiDB-lite"/>
    </source>
</evidence>
<keyword evidence="1" id="KW-0489">Methyltransferase</keyword>
<organism evidence="4">
    <name type="scientific">Tuwongella immobilis</name>
    <dbReference type="NCBI Taxonomy" id="692036"/>
    <lineage>
        <taxon>Bacteria</taxon>
        <taxon>Pseudomonadati</taxon>
        <taxon>Planctomycetota</taxon>
        <taxon>Planctomycetia</taxon>
        <taxon>Gemmatales</taxon>
        <taxon>Gemmataceae</taxon>
        <taxon>Tuwongella</taxon>
    </lineage>
</organism>
<evidence type="ECO:0000313" key="4">
    <source>
        <dbReference type="EMBL" id="VIP05017.1"/>
    </source>
</evidence>
<evidence type="ECO:0000313" key="5">
    <source>
        <dbReference type="Proteomes" id="UP000464378"/>
    </source>
</evidence>
<dbReference type="RefSeq" id="WP_162660026.1">
    <property type="nucleotide sequence ID" value="NZ_LR593887.1"/>
</dbReference>
<evidence type="ECO:0000256" key="2">
    <source>
        <dbReference type="ARBA" id="ARBA00022679"/>
    </source>
</evidence>
<evidence type="ECO:0000256" key="1">
    <source>
        <dbReference type="ARBA" id="ARBA00022603"/>
    </source>
</evidence>
<reference evidence="4" key="1">
    <citation type="submission" date="2019-04" db="EMBL/GenBank/DDBJ databases">
        <authorList>
            <consortium name="Science for Life Laboratories"/>
        </authorList>
    </citation>
    <scope>NUCLEOTIDE SEQUENCE</scope>
    <source>
        <strain evidence="4">MBLW1</strain>
    </source>
</reference>
<dbReference type="Pfam" id="PF04072">
    <property type="entry name" value="LCM"/>
    <property type="match status" value="1"/>
</dbReference>
<feature type="compositionally biased region" description="Polar residues" evidence="3">
    <location>
        <begin position="318"/>
        <end position="329"/>
    </location>
</feature>
<dbReference type="Proteomes" id="UP000464378">
    <property type="component" value="Chromosome"/>
</dbReference>
<dbReference type="PANTHER" id="PTHR43619">
    <property type="entry name" value="S-ADENOSYL-L-METHIONINE-DEPENDENT METHYLTRANSFERASE YKTD-RELATED"/>
    <property type="match status" value="1"/>
</dbReference>
<feature type="region of interest" description="Disordered" evidence="3">
    <location>
        <begin position="298"/>
        <end position="329"/>
    </location>
</feature>
<dbReference type="EMBL" id="LR586016">
    <property type="protein sequence ID" value="VIP05017.1"/>
    <property type="molecule type" value="Genomic_DNA"/>
</dbReference>
<keyword evidence="5" id="KW-1185">Reference proteome</keyword>
<dbReference type="InterPro" id="IPR029063">
    <property type="entry name" value="SAM-dependent_MTases_sf"/>
</dbReference>
<proteinExistence type="predicted"/>
<dbReference type="KEGG" id="tim:GMBLW1_41760"/>
<dbReference type="AlphaFoldDB" id="A0A6C2YUI7"/>
<protein>
    <submittedName>
        <fullName evidence="4">Uncharacterized protein</fullName>
    </submittedName>
</protein>
<keyword evidence="2" id="KW-0808">Transferase</keyword>
<dbReference type="GO" id="GO:0008168">
    <property type="term" value="F:methyltransferase activity"/>
    <property type="evidence" value="ECO:0007669"/>
    <property type="project" value="UniProtKB-KW"/>
</dbReference>
<dbReference type="EMBL" id="LR593887">
    <property type="protein sequence ID" value="VTS07392.1"/>
    <property type="molecule type" value="Genomic_DNA"/>
</dbReference>
<dbReference type="PANTHER" id="PTHR43619:SF2">
    <property type="entry name" value="S-ADENOSYL-L-METHIONINE-DEPENDENT METHYLTRANSFERASES SUPERFAMILY PROTEIN"/>
    <property type="match status" value="1"/>
</dbReference>
<dbReference type="InParanoid" id="A0A6C2YUI7"/>
<name>A0A6C2YUI7_9BACT</name>